<keyword evidence="7" id="KW-1185">Reference proteome</keyword>
<dbReference type="OrthoDB" id="9806643at2"/>
<comment type="function">
    <text evidence="5">Specifically methylates the pseudouridine at position 1915 (m3Psi1915) in 23S rRNA.</text>
</comment>
<keyword evidence="3 5" id="KW-0949">S-adenosyl-L-methionine</keyword>
<dbReference type="Gene3D" id="3.40.1280.10">
    <property type="match status" value="1"/>
</dbReference>
<feature type="binding site" evidence="5">
    <location>
        <position position="104"/>
    </location>
    <ligand>
        <name>S-adenosyl-L-methionine</name>
        <dbReference type="ChEBI" id="CHEBI:59789"/>
    </ligand>
</feature>
<dbReference type="RefSeq" id="WP_132977890.1">
    <property type="nucleotide sequence ID" value="NZ_SMAO01000007.1"/>
</dbReference>
<dbReference type="EC" id="2.1.1.177" evidence="5"/>
<dbReference type="Proteomes" id="UP000295717">
    <property type="component" value="Unassembled WGS sequence"/>
</dbReference>
<keyword evidence="5" id="KW-0698">rRNA processing</keyword>
<feature type="binding site" evidence="5">
    <location>
        <begin position="123"/>
        <end position="128"/>
    </location>
    <ligand>
        <name>S-adenosyl-L-methionine</name>
        <dbReference type="ChEBI" id="CHEBI:59789"/>
    </ligand>
</feature>
<reference evidence="6 7" key="1">
    <citation type="submission" date="2019-03" db="EMBL/GenBank/DDBJ databases">
        <title>Genomic Encyclopedia of Type Strains, Phase IV (KMG-IV): sequencing the most valuable type-strain genomes for metagenomic binning, comparative biology and taxonomic classification.</title>
        <authorList>
            <person name="Goeker M."/>
        </authorList>
    </citation>
    <scope>NUCLEOTIDE SEQUENCE [LARGE SCALE GENOMIC DNA]</scope>
    <source>
        <strain evidence="6 7">DSM 13587</strain>
    </source>
</reference>
<evidence type="ECO:0000313" key="7">
    <source>
        <dbReference type="Proteomes" id="UP000295717"/>
    </source>
</evidence>
<feature type="binding site" evidence="5">
    <location>
        <position position="73"/>
    </location>
    <ligand>
        <name>S-adenosyl-L-methionine</name>
        <dbReference type="ChEBI" id="CHEBI:59789"/>
    </ligand>
</feature>
<dbReference type="SUPFAM" id="SSF75217">
    <property type="entry name" value="alpha/beta knot"/>
    <property type="match status" value="1"/>
</dbReference>
<evidence type="ECO:0000256" key="4">
    <source>
        <dbReference type="ARBA" id="ARBA00038303"/>
    </source>
</evidence>
<keyword evidence="1 5" id="KW-0489">Methyltransferase</keyword>
<dbReference type="PIRSF" id="PIRSF004505">
    <property type="entry name" value="MT_bac"/>
    <property type="match status" value="1"/>
</dbReference>
<comment type="catalytic activity">
    <reaction evidence="5">
        <text>pseudouridine(1915) in 23S rRNA + S-adenosyl-L-methionine = N(3)-methylpseudouridine(1915) in 23S rRNA + S-adenosyl-L-homocysteine + H(+)</text>
        <dbReference type="Rhea" id="RHEA:42752"/>
        <dbReference type="Rhea" id="RHEA-COMP:10221"/>
        <dbReference type="Rhea" id="RHEA-COMP:10222"/>
        <dbReference type="ChEBI" id="CHEBI:15378"/>
        <dbReference type="ChEBI" id="CHEBI:57856"/>
        <dbReference type="ChEBI" id="CHEBI:59789"/>
        <dbReference type="ChEBI" id="CHEBI:65314"/>
        <dbReference type="ChEBI" id="CHEBI:74486"/>
        <dbReference type="EC" id="2.1.1.177"/>
    </reaction>
</comment>
<dbReference type="PANTHER" id="PTHR33603:SF1">
    <property type="entry name" value="RIBOSOMAL RNA LARGE SUBUNIT METHYLTRANSFERASE H"/>
    <property type="match status" value="1"/>
</dbReference>
<dbReference type="Pfam" id="PF02590">
    <property type="entry name" value="SPOUT_MTase"/>
    <property type="match status" value="1"/>
</dbReference>
<dbReference type="NCBIfam" id="NF000986">
    <property type="entry name" value="PRK00103.1-4"/>
    <property type="match status" value="1"/>
</dbReference>
<accession>A0A4R3MZU4</accession>
<dbReference type="GO" id="GO:0070038">
    <property type="term" value="F:rRNA (pseudouridine-N3-)-methyltransferase activity"/>
    <property type="evidence" value="ECO:0007669"/>
    <property type="project" value="UniProtKB-UniRule"/>
</dbReference>
<dbReference type="GO" id="GO:0005737">
    <property type="term" value="C:cytoplasm"/>
    <property type="evidence" value="ECO:0007669"/>
    <property type="project" value="UniProtKB-SubCell"/>
</dbReference>
<dbReference type="EMBL" id="SMAO01000007">
    <property type="protein sequence ID" value="TCT19859.1"/>
    <property type="molecule type" value="Genomic_DNA"/>
</dbReference>
<name>A0A4R3MZU4_9GAMM</name>
<dbReference type="InterPro" id="IPR029028">
    <property type="entry name" value="Alpha/beta_knot_MTases"/>
</dbReference>
<organism evidence="6 7">
    <name type="scientific">Thiobaca trueperi</name>
    <dbReference type="NCBI Taxonomy" id="127458"/>
    <lineage>
        <taxon>Bacteria</taxon>
        <taxon>Pseudomonadati</taxon>
        <taxon>Pseudomonadota</taxon>
        <taxon>Gammaproteobacteria</taxon>
        <taxon>Chromatiales</taxon>
        <taxon>Chromatiaceae</taxon>
        <taxon>Thiobaca</taxon>
    </lineage>
</organism>
<dbReference type="InterPro" id="IPR003742">
    <property type="entry name" value="RlmH-like"/>
</dbReference>
<comment type="subcellular location">
    <subcellularLocation>
        <location evidence="5">Cytoplasm</location>
    </subcellularLocation>
</comment>
<keyword evidence="5" id="KW-0963">Cytoplasm</keyword>
<gene>
    <name evidence="5" type="primary">rlmH</name>
    <name evidence="6" type="ORF">EDC35_107187</name>
</gene>
<comment type="subunit">
    <text evidence="5">Homodimer.</text>
</comment>
<protein>
    <recommendedName>
        <fullName evidence="5">Ribosomal RNA large subunit methyltransferase H</fullName>
        <ecNumber evidence="5">2.1.1.177</ecNumber>
    </recommendedName>
    <alternativeName>
        <fullName evidence="5">23S rRNA (pseudouridine1915-N3)-methyltransferase</fullName>
    </alternativeName>
    <alternativeName>
        <fullName evidence="5">23S rRNA m3Psi1915 methyltransferase</fullName>
    </alternativeName>
    <alternativeName>
        <fullName evidence="5">rRNA (pseudouridine-N3-)-methyltransferase RlmH</fullName>
    </alternativeName>
</protein>
<dbReference type="NCBIfam" id="TIGR00246">
    <property type="entry name" value="tRNA_RlmH_YbeA"/>
    <property type="match status" value="1"/>
</dbReference>
<sequence length="157" mass="17216">MRIHLISVGRRMPGWVEAGYAEYAKRLPAECALNLIEIEPLRRGKSTVAAQAREDEGRRILKAIPKGAVAVALDGGGQCWSTETLAQQLTGWLAEGHDRALLVGGADGLAADCLERSAQRWSLSALTFPHPLVRVIVAEQIYRAWTLIQGHPYHRGN</sequence>
<keyword evidence="2 5" id="KW-0808">Transferase</keyword>
<evidence type="ECO:0000313" key="6">
    <source>
        <dbReference type="EMBL" id="TCT19859.1"/>
    </source>
</evidence>
<proteinExistence type="inferred from homology"/>
<evidence type="ECO:0000256" key="3">
    <source>
        <dbReference type="ARBA" id="ARBA00022691"/>
    </source>
</evidence>
<dbReference type="PANTHER" id="PTHR33603">
    <property type="entry name" value="METHYLTRANSFERASE"/>
    <property type="match status" value="1"/>
</dbReference>
<dbReference type="AlphaFoldDB" id="A0A4R3MZU4"/>
<dbReference type="InterPro" id="IPR029026">
    <property type="entry name" value="tRNA_m1G_MTases_N"/>
</dbReference>
<evidence type="ECO:0000256" key="2">
    <source>
        <dbReference type="ARBA" id="ARBA00022679"/>
    </source>
</evidence>
<evidence type="ECO:0000256" key="1">
    <source>
        <dbReference type="ARBA" id="ARBA00022603"/>
    </source>
</evidence>
<dbReference type="CDD" id="cd18081">
    <property type="entry name" value="RlmH-like"/>
    <property type="match status" value="1"/>
</dbReference>
<evidence type="ECO:0000256" key="5">
    <source>
        <dbReference type="HAMAP-Rule" id="MF_00658"/>
    </source>
</evidence>
<comment type="caution">
    <text evidence="6">The sequence shown here is derived from an EMBL/GenBank/DDBJ whole genome shotgun (WGS) entry which is preliminary data.</text>
</comment>
<dbReference type="HAMAP" id="MF_00658">
    <property type="entry name" value="23SrRNA_methyltr_H"/>
    <property type="match status" value="1"/>
</dbReference>
<comment type="similarity">
    <text evidence="4 5">Belongs to the RNA methyltransferase RlmH family.</text>
</comment>